<proteinExistence type="inferred from homology"/>
<name>L0S423_TEPAE</name>
<dbReference type="GO" id="GO:0003723">
    <property type="term" value="F:RNA binding"/>
    <property type="evidence" value="ECO:0007669"/>
    <property type="project" value="InterPro"/>
</dbReference>
<dbReference type="InterPro" id="IPR004441">
    <property type="entry name" value="rRNA_MeTrfase_TrmH"/>
</dbReference>
<organism evidence="5 6">
    <name type="scientific">Tepidanaerobacter acetatoxydans (strain DSM 21804 / JCM 16047 / Re1)</name>
    <dbReference type="NCBI Taxonomy" id="1209989"/>
    <lineage>
        <taxon>Bacteria</taxon>
        <taxon>Bacillati</taxon>
        <taxon>Bacillota</taxon>
        <taxon>Clostridia</taxon>
        <taxon>Thermosediminibacterales</taxon>
        <taxon>Tepidanaerobacteraceae</taxon>
        <taxon>Tepidanaerobacter</taxon>
    </lineage>
</organism>
<evidence type="ECO:0000256" key="3">
    <source>
        <dbReference type="ARBA" id="ARBA00022679"/>
    </source>
</evidence>
<dbReference type="KEGG" id="tae:TepiRe1_2337"/>
<dbReference type="PANTHER" id="PTHR46429">
    <property type="entry name" value="23S RRNA (GUANOSINE-2'-O-)-METHYLTRANSFERASE RLMB"/>
    <property type="match status" value="1"/>
</dbReference>
<sequence length="190" mass="20394">MAKTAGHQGILAKVASKDYYSVEDILKTARDLDEDPFILILNELTDPQNLGSIIRTADGMGAHGIIIPKNRACGITPTVAKISSGAVEYVKVARVTNIARTIDELKKEGLWIIGADAEGKNYFEVDLTGSIALVIGGEDKGLGKLVKQKCDILVRIPLRGRITSLNAAVAASILGYDILRQRITSHGQTI</sequence>
<dbReference type="GO" id="GO:0005829">
    <property type="term" value="C:cytosol"/>
    <property type="evidence" value="ECO:0007669"/>
    <property type="project" value="TreeGrafter"/>
</dbReference>
<dbReference type="NCBIfam" id="TIGR00186">
    <property type="entry name" value="rRNA_methyl_3"/>
    <property type="match status" value="1"/>
</dbReference>
<dbReference type="CDD" id="cd18103">
    <property type="entry name" value="SpoU-like_RlmB"/>
    <property type="match status" value="1"/>
</dbReference>
<dbReference type="Proteomes" id="UP000010802">
    <property type="component" value="Chromosome"/>
</dbReference>
<protein>
    <submittedName>
        <fullName evidence="5">23S rRNA methyltransferase</fullName>
        <ecNumber evidence="5">2.1.1.-</ecNumber>
    </submittedName>
</protein>
<dbReference type="PATRIC" id="fig|1209989.3.peg.2683"/>
<accession>L0S423</accession>
<dbReference type="PANTHER" id="PTHR46429:SF1">
    <property type="entry name" value="23S RRNA (GUANOSINE-2'-O-)-METHYLTRANSFERASE RLMB"/>
    <property type="match status" value="1"/>
</dbReference>
<dbReference type="SUPFAM" id="SSF75217">
    <property type="entry name" value="alpha/beta knot"/>
    <property type="match status" value="1"/>
</dbReference>
<evidence type="ECO:0000256" key="1">
    <source>
        <dbReference type="ARBA" id="ARBA00007228"/>
    </source>
</evidence>
<dbReference type="Gene3D" id="3.40.1280.10">
    <property type="match status" value="1"/>
</dbReference>
<dbReference type="EMBL" id="HF563609">
    <property type="protein sequence ID" value="CCP27169.1"/>
    <property type="molecule type" value="Genomic_DNA"/>
</dbReference>
<keyword evidence="3 5" id="KW-0808">Transferase</keyword>
<dbReference type="STRING" id="1209989.TepRe1_2169"/>
<dbReference type="EC" id="2.1.1.-" evidence="5"/>
<gene>
    <name evidence="5" type="ordered locus">TEPIRE1_2337</name>
</gene>
<dbReference type="AlphaFoldDB" id="L0S423"/>
<dbReference type="GO" id="GO:0006396">
    <property type="term" value="P:RNA processing"/>
    <property type="evidence" value="ECO:0007669"/>
    <property type="project" value="InterPro"/>
</dbReference>
<feature type="domain" description="tRNA/rRNA methyltransferase SpoU type" evidence="4">
    <location>
        <begin position="37"/>
        <end position="176"/>
    </location>
</feature>
<dbReference type="GO" id="GO:0032259">
    <property type="term" value="P:methylation"/>
    <property type="evidence" value="ECO:0007669"/>
    <property type="project" value="UniProtKB-KW"/>
</dbReference>
<dbReference type="Pfam" id="PF00588">
    <property type="entry name" value="SpoU_methylase"/>
    <property type="match status" value="1"/>
</dbReference>
<reference evidence="6" key="1">
    <citation type="journal article" date="2013" name="Genome Announc.">
        <title>First genome sequence of a syntrophic acetate-oxidizing bacterium, Tepidanaerobacter acetatoxydans strain Re1.</title>
        <authorList>
            <person name="Manzoor S."/>
            <person name="Bongcam-Rudloff E."/>
            <person name="Schnurer A."/>
            <person name="Muller B."/>
        </authorList>
    </citation>
    <scope>NUCLEOTIDE SEQUENCE [LARGE SCALE GENOMIC DNA]</scope>
    <source>
        <strain evidence="6">Re1</strain>
    </source>
</reference>
<dbReference type="HOGENOM" id="CLU_021322_0_1_9"/>
<evidence type="ECO:0000313" key="6">
    <source>
        <dbReference type="Proteomes" id="UP000010802"/>
    </source>
</evidence>
<evidence type="ECO:0000256" key="2">
    <source>
        <dbReference type="ARBA" id="ARBA00022603"/>
    </source>
</evidence>
<evidence type="ECO:0000259" key="4">
    <source>
        <dbReference type="Pfam" id="PF00588"/>
    </source>
</evidence>
<dbReference type="InterPro" id="IPR029026">
    <property type="entry name" value="tRNA_m1G_MTases_N"/>
</dbReference>
<keyword evidence="6" id="KW-1185">Reference proteome</keyword>
<dbReference type="GO" id="GO:0008173">
    <property type="term" value="F:RNA methyltransferase activity"/>
    <property type="evidence" value="ECO:0007669"/>
    <property type="project" value="InterPro"/>
</dbReference>
<comment type="similarity">
    <text evidence="1">Belongs to the class IV-like SAM-binding methyltransferase superfamily. RNA methyltransferase TrmH family.</text>
</comment>
<dbReference type="InterPro" id="IPR001537">
    <property type="entry name" value="SpoU_MeTrfase"/>
</dbReference>
<dbReference type="FunFam" id="3.40.1280.10:FF:000008">
    <property type="entry name" value="Group 3 RNA methyltransferase TrmH"/>
    <property type="match status" value="1"/>
</dbReference>
<evidence type="ECO:0000313" key="5">
    <source>
        <dbReference type="EMBL" id="CCP27169.1"/>
    </source>
</evidence>
<keyword evidence="2 5" id="KW-0489">Methyltransferase</keyword>
<dbReference type="eggNOG" id="COG0566">
    <property type="taxonomic scope" value="Bacteria"/>
</dbReference>
<dbReference type="InterPro" id="IPR029028">
    <property type="entry name" value="Alpha/beta_knot_MTases"/>
</dbReference>